<proteinExistence type="predicted"/>
<dbReference type="EMBL" id="CP139960">
    <property type="protein sequence ID" value="WQD39649.1"/>
    <property type="molecule type" value="Genomic_DNA"/>
</dbReference>
<keyword evidence="2" id="KW-1185">Reference proteome</keyword>
<evidence type="ECO:0000313" key="1">
    <source>
        <dbReference type="EMBL" id="WQD39649.1"/>
    </source>
</evidence>
<accession>A0ABZ0WAI4</accession>
<dbReference type="Proteomes" id="UP001325680">
    <property type="component" value="Chromosome"/>
</dbReference>
<sequence length="187" mass="21204">MKRRQIIKIFGAAGVASVFGFELYSRYQAPDYEYLKGRHYLIAEISETIIPATDTPGAKEAGVAAFVVHAVKEILERSEKNTFINGLKKLEAYCLNVYHKDFEKCTTKERSEALSNMREQFPMNNFLRKVKRKLTGRSFTEILRELVVVGYCTSEPGATRGLAFDYIPATYIPCTKLTPGQKSWATK</sequence>
<gene>
    <name evidence="1" type="ORF">U0035_05750</name>
</gene>
<evidence type="ECO:0000313" key="2">
    <source>
        <dbReference type="Proteomes" id="UP001325680"/>
    </source>
</evidence>
<dbReference type="InterPro" id="IPR027056">
    <property type="entry name" value="Gluconate_2DH_su3"/>
</dbReference>
<dbReference type="EC" id="1.-.-.-" evidence="1"/>
<dbReference type="RefSeq" id="WP_114789071.1">
    <property type="nucleotide sequence ID" value="NZ_CP139960.1"/>
</dbReference>
<name>A0ABZ0WAI4_9BACT</name>
<dbReference type="GO" id="GO:0016491">
    <property type="term" value="F:oxidoreductase activity"/>
    <property type="evidence" value="ECO:0007669"/>
    <property type="project" value="UniProtKB-KW"/>
</dbReference>
<organism evidence="1 2">
    <name type="scientific">Niabella yanshanensis</name>
    <dbReference type="NCBI Taxonomy" id="577386"/>
    <lineage>
        <taxon>Bacteria</taxon>
        <taxon>Pseudomonadati</taxon>
        <taxon>Bacteroidota</taxon>
        <taxon>Chitinophagia</taxon>
        <taxon>Chitinophagales</taxon>
        <taxon>Chitinophagaceae</taxon>
        <taxon>Niabella</taxon>
    </lineage>
</organism>
<keyword evidence="1" id="KW-0560">Oxidoreductase</keyword>
<protein>
    <submittedName>
        <fullName evidence="1">Gluconate 2-dehydrogenase subunit 3 family protein</fullName>
        <ecNumber evidence="1">1.-.-.-</ecNumber>
    </submittedName>
</protein>
<reference evidence="1 2" key="1">
    <citation type="submission" date="2023-12" db="EMBL/GenBank/DDBJ databases">
        <title>Genome sequencing and assembly of bacterial species from a model synthetic community.</title>
        <authorList>
            <person name="Hogle S.L."/>
        </authorList>
    </citation>
    <scope>NUCLEOTIDE SEQUENCE [LARGE SCALE GENOMIC DNA]</scope>
    <source>
        <strain evidence="1 2">HAMBI_3031</strain>
    </source>
</reference>
<dbReference type="Pfam" id="PF13618">
    <property type="entry name" value="Gluconate_2-dh3"/>
    <property type="match status" value="1"/>
</dbReference>